<sequence length="321" mass="36540">MNLDISDKSLPVYEALASSVRHKIIQLLADKPMNIRELAEAVGLTSAIVSMHVKKLEKAAIISTNMQPGKGGVQKVCYLQVEEANIAFPNKVEHVRHYHESEISIGHYTDLAAEPTCGLASTEKFIGQVDDTRYFFDAERFQAKILWFSEGFIEYKIPNFLLSTENPLELIMSMEISSEAPMTDDRFPSDITFYLNDVKLGTWTSPGDYGDKRGKYNPAWWPEIINQYGLLKHLQVTREGTFMDGIQLSDVTLDQVNVRDRQWTLRLAVESSAEHVGGLTLFGRGFGNYNQDIVFRLYYDKRVRPTATPVDQPKQEKQEQH</sequence>
<dbReference type="InterPro" id="IPR036388">
    <property type="entry name" value="WH-like_DNA-bd_sf"/>
</dbReference>
<dbReference type="Gene3D" id="1.10.10.10">
    <property type="entry name" value="Winged helix-like DNA-binding domain superfamily/Winged helix DNA-binding domain"/>
    <property type="match status" value="1"/>
</dbReference>
<evidence type="ECO:0000256" key="1">
    <source>
        <dbReference type="ARBA" id="ARBA00023125"/>
    </source>
</evidence>
<dbReference type="RefSeq" id="WP_188773603.1">
    <property type="nucleotide sequence ID" value="NZ_BMMB01000001.1"/>
</dbReference>
<comment type="caution">
    <text evidence="3">The sequence shown here is derived from an EMBL/GenBank/DDBJ whole genome shotgun (WGS) entry which is preliminary data.</text>
</comment>
<gene>
    <name evidence="3" type="ORF">JOC58_001295</name>
</gene>
<protein>
    <submittedName>
        <fullName evidence="3">Transcriptional regulator</fullName>
    </submittedName>
</protein>
<evidence type="ECO:0000259" key="2">
    <source>
        <dbReference type="SMART" id="SM00418"/>
    </source>
</evidence>
<dbReference type="SUPFAM" id="SSF46785">
    <property type="entry name" value="Winged helix' DNA-binding domain"/>
    <property type="match status" value="1"/>
</dbReference>
<proteinExistence type="predicted"/>
<dbReference type="CDD" id="cd00090">
    <property type="entry name" value="HTH_ARSR"/>
    <property type="match status" value="1"/>
</dbReference>
<dbReference type="EMBL" id="JAVDQH010000004">
    <property type="protein sequence ID" value="MDR6243408.1"/>
    <property type="molecule type" value="Genomic_DNA"/>
</dbReference>
<keyword evidence="1" id="KW-0238">DNA-binding</keyword>
<feature type="domain" description="HTH arsR-type" evidence="2">
    <location>
        <begin position="11"/>
        <end position="93"/>
    </location>
</feature>
<dbReference type="InterPro" id="IPR011991">
    <property type="entry name" value="ArsR-like_HTH"/>
</dbReference>
<name>A0ABU1IVV7_9BACL</name>
<dbReference type="InterPro" id="IPR016943">
    <property type="entry name" value="UCP030050_HTH"/>
</dbReference>
<keyword evidence="4" id="KW-1185">Reference proteome</keyword>
<evidence type="ECO:0000313" key="3">
    <source>
        <dbReference type="EMBL" id="MDR6243408.1"/>
    </source>
</evidence>
<dbReference type="Pfam" id="PF01022">
    <property type="entry name" value="HTH_5"/>
    <property type="match status" value="1"/>
</dbReference>
<reference evidence="3 4" key="1">
    <citation type="submission" date="2023-07" db="EMBL/GenBank/DDBJ databases">
        <title>Genomic Encyclopedia of Type Strains, Phase IV (KMG-IV): sequencing the most valuable type-strain genomes for metagenomic binning, comparative biology and taxonomic classification.</title>
        <authorList>
            <person name="Goeker M."/>
        </authorList>
    </citation>
    <scope>NUCLEOTIDE SEQUENCE [LARGE SCALE GENOMIC DNA]</scope>
    <source>
        <strain evidence="3 4">DSM 22170</strain>
    </source>
</reference>
<dbReference type="InterPro" id="IPR001845">
    <property type="entry name" value="HTH_ArsR_DNA-bd_dom"/>
</dbReference>
<accession>A0ABU1IVV7</accession>
<dbReference type="SMART" id="SM00418">
    <property type="entry name" value="HTH_ARSR"/>
    <property type="match status" value="1"/>
</dbReference>
<dbReference type="Proteomes" id="UP001185028">
    <property type="component" value="Unassembled WGS sequence"/>
</dbReference>
<evidence type="ECO:0000313" key="4">
    <source>
        <dbReference type="Proteomes" id="UP001185028"/>
    </source>
</evidence>
<dbReference type="PIRSF" id="PIRSF030050">
    <property type="entry name" value="UCP030050_HTH"/>
    <property type="match status" value="1"/>
</dbReference>
<dbReference type="InterPro" id="IPR036390">
    <property type="entry name" value="WH_DNA-bd_sf"/>
</dbReference>
<organism evidence="3 4">
    <name type="scientific">Paenibacillus hunanensis</name>
    <dbReference type="NCBI Taxonomy" id="539262"/>
    <lineage>
        <taxon>Bacteria</taxon>
        <taxon>Bacillati</taxon>
        <taxon>Bacillota</taxon>
        <taxon>Bacilli</taxon>
        <taxon>Bacillales</taxon>
        <taxon>Paenibacillaceae</taxon>
        <taxon>Paenibacillus</taxon>
    </lineage>
</organism>